<dbReference type="Proteomes" id="UP001549031">
    <property type="component" value="Unassembled WGS sequence"/>
</dbReference>
<organism evidence="1 2">
    <name type="scientific">Pseudorhizobium tarimense</name>
    <dbReference type="NCBI Taxonomy" id="1079109"/>
    <lineage>
        <taxon>Bacteria</taxon>
        <taxon>Pseudomonadati</taxon>
        <taxon>Pseudomonadota</taxon>
        <taxon>Alphaproteobacteria</taxon>
        <taxon>Hyphomicrobiales</taxon>
        <taxon>Rhizobiaceae</taxon>
        <taxon>Rhizobium/Agrobacterium group</taxon>
        <taxon>Pseudorhizobium</taxon>
    </lineage>
</organism>
<reference evidence="1 2" key="1">
    <citation type="submission" date="2024-06" db="EMBL/GenBank/DDBJ databases">
        <title>Genomic Encyclopedia of Type Strains, Phase IV (KMG-IV): sequencing the most valuable type-strain genomes for metagenomic binning, comparative biology and taxonomic classification.</title>
        <authorList>
            <person name="Goeker M."/>
        </authorList>
    </citation>
    <scope>NUCLEOTIDE SEQUENCE [LARGE SCALE GENOMIC DNA]</scope>
    <source>
        <strain evidence="1 2">DSM 105042</strain>
    </source>
</reference>
<evidence type="ECO:0000313" key="1">
    <source>
        <dbReference type="EMBL" id="MET3585719.1"/>
    </source>
</evidence>
<sequence>MAAAIGSLLLPPEQVAVKAKDGALMMPRKFRCKICKTVG</sequence>
<name>A0ABV2H591_9HYPH</name>
<evidence type="ECO:0000313" key="2">
    <source>
        <dbReference type="Proteomes" id="UP001549031"/>
    </source>
</evidence>
<gene>
    <name evidence="1" type="ORF">ABID21_001828</name>
</gene>
<accession>A0ABV2H591</accession>
<protein>
    <submittedName>
        <fullName evidence="1">Uncharacterized protein</fullName>
    </submittedName>
</protein>
<proteinExistence type="predicted"/>
<comment type="caution">
    <text evidence="1">The sequence shown here is derived from an EMBL/GenBank/DDBJ whole genome shotgun (WGS) entry which is preliminary data.</text>
</comment>
<keyword evidence="2" id="KW-1185">Reference proteome</keyword>
<dbReference type="EMBL" id="JBEPLJ010000006">
    <property type="protein sequence ID" value="MET3585719.1"/>
    <property type="molecule type" value="Genomic_DNA"/>
</dbReference>